<name>C6XRR3_HIRBI</name>
<dbReference type="HOGENOM" id="CLU_1159823_0_0_5"/>
<dbReference type="KEGG" id="hba:Hbal_3005"/>
<dbReference type="STRING" id="582402.Hbal_3005"/>
<feature type="transmembrane region" description="Helical" evidence="1">
    <location>
        <begin position="35"/>
        <end position="54"/>
    </location>
</feature>
<keyword evidence="1" id="KW-0812">Transmembrane</keyword>
<evidence type="ECO:0000313" key="3">
    <source>
        <dbReference type="Proteomes" id="UP000002745"/>
    </source>
</evidence>
<keyword evidence="3" id="KW-1185">Reference proteome</keyword>
<proteinExistence type="predicted"/>
<dbReference type="AlphaFoldDB" id="C6XRR3"/>
<evidence type="ECO:0000313" key="2">
    <source>
        <dbReference type="EMBL" id="ACT60673.1"/>
    </source>
</evidence>
<gene>
    <name evidence="2" type="ordered locus">Hbal_3005</name>
</gene>
<keyword evidence="1" id="KW-1133">Transmembrane helix</keyword>
<keyword evidence="1" id="KW-0472">Membrane</keyword>
<organism evidence="2 3">
    <name type="scientific">Hirschia baltica (strain ATCC 49814 / DSM 5838 / IFAM 1418)</name>
    <dbReference type="NCBI Taxonomy" id="582402"/>
    <lineage>
        <taxon>Bacteria</taxon>
        <taxon>Pseudomonadati</taxon>
        <taxon>Pseudomonadota</taxon>
        <taxon>Alphaproteobacteria</taxon>
        <taxon>Hyphomonadales</taxon>
        <taxon>Hyphomonadaceae</taxon>
        <taxon>Hirschia</taxon>
    </lineage>
</organism>
<dbReference type="Proteomes" id="UP000002745">
    <property type="component" value="Chromosome"/>
</dbReference>
<sequence length="239" mass="25356">MNIPARGASDCVSLIVRVNLSLIVEISERIMMKSFLGSGVVLVAAFAGLTPIAFADGSNTPTIHTPAPAPLNVQSYSSSSPTIHYANPSAAGTKIYSSSCANSDNEVCSGTFVSTGRVVLSGEAPAYVESVAPIIHRGQHMTSTPVTQKVITHSQKLQHQNCNCCANCQHTSHGSQQIYMDGNFTGGVGAGVSSNWGGGHGGFLSVQSPMVRSRNSVTYHPYSSYIPRHRTYRVNKRRG</sequence>
<accession>C6XRR3</accession>
<evidence type="ECO:0000256" key="1">
    <source>
        <dbReference type="SAM" id="Phobius"/>
    </source>
</evidence>
<protein>
    <submittedName>
        <fullName evidence="2">Uncharacterized protein</fullName>
    </submittedName>
</protein>
<reference evidence="3" key="1">
    <citation type="journal article" date="2011" name="J. Bacteriol.">
        <title>Genome sequences of eight morphologically diverse alphaproteobacteria.</title>
        <authorList>
            <consortium name="US DOE Joint Genome Institute"/>
            <person name="Brown P.J."/>
            <person name="Kysela D.T."/>
            <person name="Buechlein A."/>
            <person name="Hemmerich C."/>
            <person name="Brun Y.V."/>
        </authorList>
    </citation>
    <scope>NUCLEOTIDE SEQUENCE [LARGE SCALE GENOMIC DNA]</scope>
    <source>
        <strain evidence="3">ATCC 49814 / DSM 5838 / IFAM 1418</strain>
    </source>
</reference>
<dbReference type="EMBL" id="CP001678">
    <property type="protein sequence ID" value="ACT60673.1"/>
    <property type="molecule type" value="Genomic_DNA"/>
</dbReference>